<dbReference type="EMBL" id="CAJVCH010570025">
    <property type="protein sequence ID" value="CAG7833793.1"/>
    <property type="molecule type" value="Genomic_DNA"/>
</dbReference>
<dbReference type="GO" id="GO:0106300">
    <property type="term" value="P:protein-DNA covalent cross-linking repair"/>
    <property type="evidence" value="ECO:0007669"/>
    <property type="project" value="InterPro"/>
</dbReference>
<evidence type="ECO:0000313" key="3">
    <source>
        <dbReference type="Proteomes" id="UP000708208"/>
    </source>
</evidence>
<proteinExistence type="predicted"/>
<protein>
    <recommendedName>
        <fullName evidence="4">Embryonic stem cell-specific 5-hydroxymethylcytosine-binding protein</fullName>
    </recommendedName>
</protein>
<feature type="region of interest" description="Disordered" evidence="1">
    <location>
        <begin position="304"/>
        <end position="323"/>
    </location>
</feature>
<reference evidence="2" key="1">
    <citation type="submission" date="2021-06" db="EMBL/GenBank/DDBJ databases">
        <authorList>
            <person name="Hodson N. C."/>
            <person name="Mongue J. A."/>
            <person name="Jaron S. K."/>
        </authorList>
    </citation>
    <scope>NUCLEOTIDE SEQUENCE</scope>
</reference>
<organism evidence="2 3">
    <name type="scientific">Allacma fusca</name>
    <dbReference type="NCBI Taxonomy" id="39272"/>
    <lineage>
        <taxon>Eukaryota</taxon>
        <taxon>Metazoa</taxon>
        <taxon>Ecdysozoa</taxon>
        <taxon>Arthropoda</taxon>
        <taxon>Hexapoda</taxon>
        <taxon>Collembola</taxon>
        <taxon>Symphypleona</taxon>
        <taxon>Sminthuridae</taxon>
        <taxon>Allacma</taxon>
    </lineage>
</organism>
<gene>
    <name evidence="2" type="ORF">AFUS01_LOCUS43373</name>
</gene>
<dbReference type="PANTHER" id="PTHR13604">
    <property type="entry name" value="DC12-RELATED"/>
    <property type="match status" value="1"/>
</dbReference>
<sequence length="323" mass="37101">MCGRTACTLAPGVIQEACSYVDPATRKYRKPEWKEHPSTRTDNPTSFTYYPSANMTPTKFTPVLFKGYKSDEMILQPMMWGMIPPWHKGEPKSHGMSTNNCRIEGLNESKLFRRALKNKNVCVIVAQGFYEWKTVGESNKKTPKQPYFIFTPPDESKGFGQDGISDEEAWNRGTWSEDEGWTGPKILMMAGLYDVWNNPDGEPVYSYSIITMESNDTLSWLHHRMPAIIETPEQLHAWLNPAPDASSSDMLKILKPADSLEWYTVSTKVNNSRCNDMDCAKRFEIKENKSKTFMDNWLKRTPKVKEEMNEEIPSKKPKLEDSK</sequence>
<dbReference type="OrthoDB" id="2111841at2759"/>
<comment type="caution">
    <text evidence="2">The sequence shown here is derived from an EMBL/GenBank/DDBJ whole genome shotgun (WGS) entry which is preliminary data.</text>
</comment>
<dbReference type="InterPro" id="IPR003738">
    <property type="entry name" value="SRAP"/>
</dbReference>
<dbReference type="GO" id="GO:0003697">
    <property type="term" value="F:single-stranded DNA binding"/>
    <property type="evidence" value="ECO:0007669"/>
    <property type="project" value="InterPro"/>
</dbReference>
<name>A0A8J2LEP6_9HEXA</name>
<accession>A0A8J2LEP6</accession>
<dbReference type="Pfam" id="PF02586">
    <property type="entry name" value="SRAP"/>
    <property type="match status" value="1"/>
</dbReference>
<dbReference type="Proteomes" id="UP000708208">
    <property type="component" value="Unassembled WGS sequence"/>
</dbReference>
<evidence type="ECO:0000313" key="2">
    <source>
        <dbReference type="EMBL" id="CAG7833793.1"/>
    </source>
</evidence>
<keyword evidence="3" id="KW-1185">Reference proteome</keyword>
<evidence type="ECO:0008006" key="4">
    <source>
        <dbReference type="Google" id="ProtNLM"/>
    </source>
</evidence>
<evidence type="ECO:0000256" key="1">
    <source>
        <dbReference type="SAM" id="MobiDB-lite"/>
    </source>
</evidence>
<dbReference type="PANTHER" id="PTHR13604:SF0">
    <property type="entry name" value="ABASIC SITE PROCESSING PROTEIN HMCES"/>
    <property type="match status" value="1"/>
</dbReference>
<dbReference type="AlphaFoldDB" id="A0A8J2LEP6"/>